<evidence type="ECO:0000313" key="2">
    <source>
        <dbReference type="EMBL" id="KAA8816029.1"/>
    </source>
</evidence>
<feature type="transmembrane region" description="Helical" evidence="1">
    <location>
        <begin position="173"/>
        <end position="195"/>
    </location>
</feature>
<gene>
    <name evidence="2" type="ORF">EMB92_08825</name>
</gene>
<feature type="transmembrane region" description="Helical" evidence="1">
    <location>
        <begin position="124"/>
        <end position="146"/>
    </location>
</feature>
<keyword evidence="1" id="KW-0472">Membrane</keyword>
<feature type="transmembrane region" description="Helical" evidence="1">
    <location>
        <begin position="332"/>
        <end position="353"/>
    </location>
</feature>
<feature type="transmembrane region" description="Helical" evidence="1">
    <location>
        <begin position="98"/>
        <end position="118"/>
    </location>
</feature>
<accession>A0A5M9ZBM8</accession>
<dbReference type="AlphaFoldDB" id="A0A5M9ZBM8"/>
<evidence type="ECO:0000256" key="1">
    <source>
        <dbReference type="SAM" id="Phobius"/>
    </source>
</evidence>
<feature type="transmembrane region" description="Helical" evidence="1">
    <location>
        <begin position="365"/>
        <end position="388"/>
    </location>
</feature>
<dbReference type="EMBL" id="RZJP01000003">
    <property type="protein sequence ID" value="KAA8816029.1"/>
    <property type="molecule type" value="Genomic_DNA"/>
</dbReference>
<proteinExistence type="predicted"/>
<evidence type="ECO:0000313" key="3">
    <source>
        <dbReference type="Proteomes" id="UP000326060"/>
    </source>
</evidence>
<protein>
    <recommendedName>
        <fullName evidence="4">Glycosyltransferase RgtA/B/C/D-like domain-containing protein</fullName>
    </recommendedName>
</protein>
<dbReference type="Proteomes" id="UP000326060">
    <property type="component" value="Unassembled WGS sequence"/>
</dbReference>
<organism evidence="2 3">
    <name type="scientific">Bifidobacterium callitrichos</name>
    <dbReference type="NCBI Taxonomy" id="762209"/>
    <lineage>
        <taxon>Bacteria</taxon>
        <taxon>Bacillati</taxon>
        <taxon>Actinomycetota</taxon>
        <taxon>Actinomycetes</taxon>
        <taxon>Bifidobacteriales</taxon>
        <taxon>Bifidobacteriaceae</taxon>
        <taxon>Bifidobacterium</taxon>
    </lineage>
</organism>
<comment type="caution">
    <text evidence="2">The sequence shown here is derived from an EMBL/GenBank/DDBJ whole genome shotgun (WGS) entry which is preliminary data.</text>
</comment>
<evidence type="ECO:0008006" key="4">
    <source>
        <dbReference type="Google" id="ProtNLM"/>
    </source>
</evidence>
<sequence>MLASCCAAVVTTTSALMGRGRSLWFDEQYSLILASKPVPELIRLTSVDAHPPLYYLMLKSWMPLAQGNIDMLRTFNCLLLGAAVLTLLVMLRDLFGERVACLCMPLLLCGGFTLRYGYELRMYAMAMLLATLGTYALVHATGVTVVRRAGQSRPGPATSPPESRSPSATFGWWAAYAVIVALGMLTLYLTAFVWFTHAVWLTVRSVKATRRAESGGTRTDGTWHGWRWMLAYVASILLFLPWMPAAIGQVRGSSSVLPPVTRRMNMSGVANAFDVMLLGMTEDEIPAPASLMVGAIVLAAIGSLVAAYTAYMCTLRWTDPANRIHHPNRMSAMTLIVMLFVVPTTLLILWSAIQETANGGYGMFSVRYLSVVAPFLYATLGISFAMPLTEGRASPAQSPSSSPDIAILRRTTAFRHLTGIAYVVTLVTLVAGAIVFGVRGNHSFDRDDTPGSAALSRQVECSETHPVVAQDEYTYIDAYWYYRDCPAYRFLDADDVPARGGYAPLHGSAAQLRSLDDLDAAGFTLLSWSTTRDYDRLLDSDKWTRTGILKHDANAAITYQEYRRLPDHRPPAKFN</sequence>
<feature type="transmembrane region" description="Helical" evidence="1">
    <location>
        <begin position="225"/>
        <end position="243"/>
    </location>
</feature>
<keyword evidence="1" id="KW-1133">Transmembrane helix</keyword>
<name>A0A5M9ZBM8_9BIFI</name>
<keyword evidence="1" id="KW-0812">Transmembrane</keyword>
<reference evidence="2 3" key="1">
    <citation type="journal article" date="2019" name="Syst. Appl. Microbiol.">
        <title>Characterization of Bifidobacterium species in feaces of the Egyptian fruit bat: Description of B. vespertilionis sp. nov. and B. rousetti sp. nov.</title>
        <authorList>
            <person name="Modesto M."/>
            <person name="Satti M."/>
            <person name="Watanabe K."/>
            <person name="Puglisi E."/>
            <person name="Morelli L."/>
            <person name="Huang C.-H."/>
            <person name="Liou J.-S."/>
            <person name="Miyashita M."/>
            <person name="Tamura T."/>
            <person name="Saito S."/>
            <person name="Mori K."/>
            <person name="Huang L."/>
            <person name="Sciavilla P."/>
            <person name="Sandri C."/>
            <person name="Spiezio C."/>
            <person name="Vitali F."/>
            <person name="Cavalieri D."/>
            <person name="Perpetuini G."/>
            <person name="Tofalo R."/>
            <person name="Bonetti A."/>
            <person name="Arita M."/>
            <person name="Mattarelli P."/>
        </authorList>
    </citation>
    <scope>NUCLEOTIDE SEQUENCE [LARGE SCALE GENOMIC DNA]</scope>
    <source>
        <strain evidence="2 3">RST27</strain>
    </source>
</reference>
<dbReference type="RefSeq" id="WP_150394558.1">
    <property type="nucleotide sequence ID" value="NZ_RZJP01000003.1"/>
</dbReference>
<feature type="transmembrane region" description="Helical" evidence="1">
    <location>
        <begin position="71"/>
        <end position="91"/>
    </location>
</feature>
<feature type="transmembrane region" description="Helical" evidence="1">
    <location>
        <begin position="419"/>
        <end position="438"/>
    </location>
</feature>
<feature type="transmembrane region" description="Helical" evidence="1">
    <location>
        <begin position="287"/>
        <end position="311"/>
    </location>
</feature>